<dbReference type="Proteomes" id="UP000473325">
    <property type="component" value="Unassembled WGS sequence"/>
</dbReference>
<dbReference type="EMBL" id="WUEK01000002">
    <property type="protein sequence ID" value="MXG88483.1"/>
    <property type="molecule type" value="Genomic_DNA"/>
</dbReference>
<dbReference type="RefSeq" id="WP_160875017.1">
    <property type="nucleotide sequence ID" value="NZ_WUEK01000002.1"/>
</dbReference>
<dbReference type="AlphaFoldDB" id="A0A6L7EMC2"/>
<keyword evidence="3" id="KW-1185">Reference proteome</keyword>
<protein>
    <submittedName>
        <fullName evidence="2">Uncharacterized protein</fullName>
    </submittedName>
</protein>
<keyword evidence="1" id="KW-0472">Membrane</keyword>
<proteinExistence type="predicted"/>
<keyword evidence="1" id="KW-1133">Transmembrane helix</keyword>
<sequence length="88" mass="9816">MAIVERERASPWPFVAMAGMAGCFFLYAASVLLAPWWAVAALLAFWTGLLVVACRWFTRRPRLSVVLPVVALVVWWVVLLVGAALLDW</sequence>
<evidence type="ECO:0000313" key="2">
    <source>
        <dbReference type="EMBL" id="MXG88483.1"/>
    </source>
</evidence>
<reference evidence="2 3" key="1">
    <citation type="submission" date="2019-12" db="EMBL/GenBank/DDBJ databases">
        <authorList>
            <person name="Kun Z."/>
        </authorList>
    </citation>
    <scope>NUCLEOTIDE SEQUENCE [LARGE SCALE GENOMIC DNA]</scope>
    <source>
        <strain evidence="2 3">YIM 123512</strain>
    </source>
</reference>
<organism evidence="2 3">
    <name type="scientific">Nocardioides flavescens</name>
    <dbReference type="NCBI Taxonomy" id="2691959"/>
    <lineage>
        <taxon>Bacteria</taxon>
        <taxon>Bacillati</taxon>
        <taxon>Actinomycetota</taxon>
        <taxon>Actinomycetes</taxon>
        <taxon>Propionibacteriales</taxon>
        <taxon>Nocardioidaceae</taxon>
        <taxon>Nocardioides</taxon>
    </lineage>
</organism>
<feature type="transmembrane region" description="Helical" evidence="1">
    <location>
        <begin position="36"/>
        <end position="58"/>
    </location>
</feature>
<accession>A0A6L7EMC2</accession>
<dbReference type="PROSITE" id="PS51257">
    <property type="entry name" value="PROKAR_LIPOPROTEIN"/>
    <property type="match status" value="1"/>
</dbReference>
<evidence type="ECO:0000256" key="1">
    <source>
        <dbReference type="SAM" id="Phobius"/>
    </source>
</evidence>
<feature type="transmembrane region" description="Helical" evidence="1">
    <location>
        <begin position="65"/>
        <end position="86"/>
    </location>
</feature>
<feature type="transmembrane region" description="Helical" evidence="1">
    <location>
        <begin position="12"/>
        <end position="30"/>
    </location>
</feature>
<comment type="caution">
    <text evidence="2">The sequence shown here is derived from an EMBL/GenBank/DDBJ whole genome shotgun (WGS) entry which is preliminary data.</text>
</comment>
<name>A0A6L7EMC2_9ACTN</name>
<evidence type="ECO:0000313" key="3">
    <source>
        <dbReference type="Proteomes" id="UP000473325"/>
    </source>
</evidence>
<keyword evidence="1" id="KW-0812">Transmembrane</keyword>
<gene>
    <name evidence="2" type="ORF">GRQ65_02860</name>
</gene>